<dbReference type="InterPro" id="IPR036909">
    <property type="entry name" value="Cyt_c-like_dom_sf"/>
</dbReference>
<keyword evidence="2 4" id="KW-0479">Metal-binding</keyword>
<reference evidence="6 7" key="1">
    <citation type="submission" date="2019-02" db="EMBL/GenBank/DDBJ databases">
        <title>Genomic Encyclopedia of Type Strains, Phase IV (KMG-IV): sequencing the most valuable type-strain genomes for metagenomic binning, comparative biology and taxonomic classification.</title>
        <authorList>
            <person name="Goeker M."/>
        </authorList>
    </citation>
    <scope>NUCLEOTIDE SEQUENCE [LARGE SCALE GENOMIC DNA]</scope>
    <source>
        <strain evidence="6 7">DSM 21056</strain>
    </source>
</reference>
<dbReference type="GO" id="GO:0046872">
    <property type="term" value="F:metal ion binding"/>
    <property type="evidence" value="ECO:0007669"/>
    <property type="project" value="UniProtKB-KW"/>
</dbReference>
<dbReference type="AlphaFoldDB" id="A0A4Q8D321"/>
<dbReference type="PROSITE" id="PS51007">
    <property type="entry name" value="CYTC"/>
    <property type="match status" value="1"/>
</dbReference>
<dbReference type="Proteomes" id="UP000292298">
    <property type="component" value="Unassembled WGS sequence"/>
</dbReference>
<evidence type="ECO:0000256" key="1">
    <source>
        <dbReference type="ARBA" id="ARBA00022617"/>
    </source>
</evidence>
<dbReference type="SUPFAM" id="SSF46626">
    <property type="entry name" value="Cytochrome c"/>
    <property type="match status" value="1"/>
</dbReference>
<proteinExistence type="predicted"/>
<protein>
    <submittedName>
        <fullName evidence="6">Cytochrome c oxidase cbb3-type subunit 2</fullName>
    </submittedName>
</protein>
<evidence type="ECO:0000256" key="2">
    <source>
        <dbReference type="ARBA" id="ARBA00022723"/>
    </source>
</evidence>
<evidence type="ECO:0000313" key="6">
    <source>
        <dbReference type="EMBL" id="RZU99737.1"/>
    </source>
</evidence>
<accession>A0A4Q8D321</accession>
<dbReference type="GO" id="GO:0009055">
    <property type="term" value="F:electron transfer activity"/>
    <property type="evidence" value="ECO:0007669"/>
    <property type="project" value="InterPro"/>
</dbReference>
<sequence>MNKVLPLSVLAFAILAFATLLLVILPAAQIRTIEPAEGLEPYTASEERGRQHYVDLGCYYCHSQQPRSSDQAPDLQRGWGRPTTPADYVYDDPHVLGTMRTGPDLMNVGHRMPSQGWHLTHLYQPRAIEESSIMPAFPYLFEVKQNPADDDVVVPVPSEYAPADGAKVVARQSALDLTAYLLSLDRTYPAANRELRDLGYDGQEAR</sequence>
<evidence type="ECO:0000259" key="5">
    <source>
        <dbReference type="PROSITE" id="PS51007"/>
    </source>
</evidence>
<evidence type="ECO:0000256" key="3">
    <source>
        <dbReference type="ARBA" id="ARBA00023004"/>
    </source>
</evidence>
<dbReference type="Pfam" id="PF02433">
    <property type="entry name" value="FixO"/>
    <property type="match status" value="1"/>
</dbReference>
<dbReference type="EMBL" id="SHLI01000001">
    <property type="protein sequence ID" value="RZU99737.1"/>
    <property type="molecule type" value="Genomic_DNA"/>
</dbReference>
<keyword evidence="7" id="KW-1185">Reference proteome</keyword>
<organism evidence="6 7">
    <name type="scientific">Spiribacter vilamensis</name>
    <dbReference type="NCBI Taxonomy" id="531306"/>
    <lineage>
        <taxon>Bacteria</taxon>
        <taxon>Pseudomonadati</taxon>
        <taxon>Pseudomonadota</taxon>
        <taxon>Gammaproteobacteria</taxon>
        <taxon>Chromatiales</taxon>
        <taxon>Ectothiorhodospiraceae</taxon>
        <taxon>Spiribacter</taxon>
    </lineage>
</organism>
<comment type="caution">
    <text evidence="6">The sequence shown here is derived from an EMBL/GenBank/DDBJ whole genome shotgun (WGS) entry which is preliminary data.</text>
</comment>
<evidence type="ECO:0000313" key="7">
    <source>
        <dbReference type="Proteomes" id="UP000292298"/>
    </source>
</evidence>
<dbReference type="Gene3D" id="1.10.760.10">
    <property type="entry name" value="Cytochrome c-like domain"/>
    <property type="match status" value="1"/>
</dbReference>
<evidence type="ECO:0000256" key="4">
    <source>
        <dbReference type="PROSITE-ProRule" id="PRU00433"/>
    </source>
</evidence>
<dbReference type="GO" id="GO:0020037">
    <property type="term" value="F:heme binding"/>
    <property type="evidence" value="ECO:0007669"/>
    <property type="project" value="InterPro"/>
</dbReference>
<dbReference type="InterPro" id="IPR003468">
    <property type="entry name" value="Cyt_c_oxidase_monohaem-su/FixO"/>
</dbReference>
<keyword evidence="3 4" id="KW-0408">Iron</keyword>
<feature type="domain" description="Cytochrome c" evidence="5">
    <location>
        <begin position="44"/>
        <end position="185"/>
    </location>
</feature>
<dbReference type="RefSeq" id="WP_130503940.1">
    <property type="nucleotide sequence ID" value="NZ_SHLI01000001.1"/>
</dbReference>
<dbReference type="InterPro" id="IPR009056">
    <property type="entry name" value="Cyt_c-like_dom"/>
</dbReference>
<keyword evidence="1 4" id="KW-0349">Heme</keyword>
<dbReference type="OrthoDB" id="9805440at2"/>
<gene>
    <name evidence="6" type="ORF">EV698_2040</name>
</gene>
<name>A0A4Q8D321_9GAMM</name>